<comment type="caution">
    <text evidence="2">The sequence shown here is derived from an EMBL/GenBank/DDBJ whole genome shotgun (WGS) entry which is preliminary data.</text>
</comment>
<reference evidence="2 3" key="1">
    <citation type="submission" date="2010-08" db="EMBL/GenBank/DDBJ databases">
        <authorList>
            <person name="Durkin A.S."/>
            <person name="Madupu R."/>
            <person name="Torralba M."/>
            <person name="Gillis M."/>
            <person name="Methe B."/>
            <person name="Sutton G."/>
            <person name="Nelson K.E."/>
        </authorList>
    </citation>
    <scope>NUCLEOTIDE SEQUENCE [LARGE SCALE GENOMIC DNA]</scope>
    <source>
        <strain evidence="2 3">BVS033A4</strain>
    </source>
</reference>
<gene>
    <name evidence="2" type="ORF">HMPREF9289_0708</name>
</gene>
<protein>
    <recommendedName>
        <fullName evidence="4">Holin</fullName>
    </recommendedName>
</protein>
<organism evidence="2 3">
    <name type="scientific">Finegoldia magna BVS033A4</name>
    <dbReference type="NCBI Taxonomy" id="866773"/>
    <lineage>
        <taxon>Bacteria</taxon>
        <taxon>Bacillati</taxon>
        <taxon>Bacillota</taxon>
        <taxon>Tissierellia</taxon>
        <taxon>Tissierellales</taxon>
        <taxon>Peptoniphilaceae</taxon>
        <taxon>Finegoldia</taxon>
    </lineage>
</organism>
<dbReference type="Proteomes" id="UP000003807">
    <property type="component" value="Unassembled WGS sequence"/>
</dbReference>
<dbReference type="InterPro" id="IPR032111">
    <property type="entry name" value="Clostridium_phage_holin"/>
</dbReference>
<keyword evidence="1" id="KW-0812">Transmembrane</keyword>
<evidence type="ECO:0008006" key="4">
    <source>
        <dbReference type="Google" id="ProtNLM"/>
    </source>
</evidence>
<evidence type="ECO:0000256" key="1">
    <source>
        <dbReference type="SAM" id="Phobius"/>
    </source>
</evidence>
<name>E1KWG9_FINMA</name>
<evidence type="ECO:0000313" key="2">
    <source>
        <dbReference type="EMBL" id="EFL54754.1"/>
    </source>
</evidence>
<dbReference type="Pfam" id="PF16079">
    <property type="entry name" value="Phage_holin_5_2"/>
    <property type="match status" value="1"/>
</dbReference>
<sequence>MNDTTNILMVPLIIGLLEVIKRAEVVNTKYIPLISVLIGGILGVTVNGINTNGVLIGITYGLSATGLYTSVKKYSDANEE</sequence>
<feature type="transmembrane region" description="Helical" evidence="1">
    <location>
        <begin position="30"/>
        <end position="48"/>
    </location>
</feature>
<keyword evidence="1" id="KW-1133">Transmembrane helix</keyword>
<dbReference type="EMBL" id="AEDP01000018">
    <property type="protein sequence ID" value="EFL54754.1"/>
    <property type="molecule type" value="Genomic_DNA"/>
</dbReference>
<dbReference type="AlphaFoldDB" id="E1KWG9"/>
<dbReference type="OrthoDB" id="1730036at2"/>
<proteinExistence type="predicted"/>
<feature type="transmembrane region" description="Helical" evidence="1">
    <location>
        <begin position="54"/>
        <end position="71"/>
    </location>
</feature>
<evidence type="ECO:0000313" key="3">
    <source>
        <dbReference type="Proteomes" id="UP000003807"/>
    </source>
</evidence>
<keyword evidence="1" id="KW-0472">Membrane</keyword>
<dbReference type="RefSeq" id="WP_002839436.1">
    <property type="nucleotide sequence ID" value="NZ_AEDP01000018.1"/>
</dbReference>
<accession>E1KWG9</accession>